<feature type="binding site" evidence="11">
    <location>
        <position position="312"/>
    </location>
    <ligand>
        <name>acetyl-CoA</name>
        <dbReference type="ChEBI" id="CHEBI:57288"/>
    </ligand>
</feature>
<evidence type="ECO:0000256" key="5">
    <source>
        <dbReference type="ARBA" id="ARBA00022679"/>
    </source>
</evidence>
<dbReference type="PANTHER" id="PTHR42739">
    <property type="entry name" value="MALATE SYNTHASE G"/>
    <property type="match status" value="1"/>
</dbReference>
<comment type="subcellular location">
    <subcellularLocation>
        <location evidence="11 14">Cytoplasm</location>
    </subcellularLocation>
</comment>
<dbReference type="InterPro" id="IPR046363">
    <property type="entry name" value="MS_N_TIM-barrel_dom"/>
</dbReference>
<evidence type="ECO:0000259" key="15">
    <source>
        <dbReference type="Pfam" id="PF01274"/>
    </source>
</evidence>
<reference evidence="19 20" key="1">
    <citation type="submission" date="2018-07" db="EMBL/GenBank/DDBJ databases">
        <title>Genome sequencing of rice bacterial endophytes.</title>
        <authorList>
            <person name="Venturi V."/>
        </authorList>
    </citation>
    <scope>NUCLEOTIDE SEQUENCE [LARGE SCALE GENOMIC DNA]</scope>
    <source>
        <strain evidence="19 20">AG1002</strain>
    </source>
</reference>
<dbReference type="PANTHER" id="PTHR42739:SF1">
    <property type="entry name" value="MALATE SYNTHASE G"/>
    <property type="match status" value="1"/>
</dbReference>
<feature type="active site" description="Proton acceptor" evidence="11 13">
    <location>
        <position position="339"/>
    </location>
</feature>
<comment type="caution">
    <text evidence="19">The sequence shown here is derived from an EMBL/GenBank/DDBJ whole genome shotgun (WGS) entry which is preliminary data.</text>
</comment>
<keyword evidence="2 11" id="KW-0329">Glyoxylate bypass</keyword>
<evidence type="ECO:0000256" key="14">
    <source>
        <dbReference type="RuleBase" id="RU003572"/>
    </source>
</evidence>
<evidence type="ECO:0000256" key="9">
    <source>
        <dbReference type="ARBA" id="ARBA00047918"/>
    </source>
</evidence>
<dbReference type="InterPro" id="IPR001465">
    <property type="entry name" value="Malate_synthase_TIM"/>
</dbReference>
<dbReference type="GO" id="GO:0005829">
    <property type="term" value="C:cytosol"/>
    <property type="evidence" value="ECO:0007669"/>
    <property type="project" value="TreeGrafter"/>
</dbReference>
<evidence type="ECO:0000256" key="1">
    <source>
        <dbReference type="ARBA" id="ARBA00001946"/>
    </source>
</evidence>
<proteinExistence type="inferred from homology"/>
<sequence>MTDRTPLGRLQVATELQRFIDEEVLPGTGLDTAAFWSGVDQLVHELAPRNRELLAERDRLQVELDNWHSAHPGPVTDLPAYQSFLESIGYLQPVPGQVQASTAGVDREIAEQAGPQLVVPVLNARYALNAANARWGSLYDALYGTDALPETDGAERGKGYNPARGAKVVAFARQVLDGVAPLASGSHRDATAYRIQDGRLVVDLRSGTSELADPTAFVGYQGDAAAPSAVLLRHNGLHLEIQIDRDSTIGKTDAAGVKDLLMEAAVSTIMDLEDSIAAVDAADKVLAYRNWLGLMKGDLAEEVSKGGETFTRRLNPDREYQGADGQPLSLHGRSLLFIRNVGHLMTNPAVLLEDGREIPEGILDAVVTVTIALHDLKRQGNSRSGSVYIVKPKMHGPAEVAFAVQLFDRVEALLRLPANTVKLGIMDEERRTSVNLKACIHAAAARVAFINTGFLDRTGDEMHTAMLAGPMLRKGDMKTSKWITAYERNNVLVGLACGLRGKAQIGKGMWAMPDLMAAMLEQKIGHPKAGANTAWVPSPTAAVLHALHYHQVNVQQVQQELERSDVDAARGELLAGLLSVPVAESPDWSAEAIQQELDNNCQGILGYVVRWVDQGVGCSKVPDIHDVGLMEDRATLRISSQHIANWLHHGVVSAEQVDETLQRMAKVVDGQNAGDALYEPMAGHFDTSYAYRAARDLIFKGREQPSGYTEPLLHAWRLKKKAGA</sequence>
<evidence type="ECO:0000313" key="20">
    <source>
        <dbReference type="Proteomes" id="UP000256988"/>
    </source>
</evidence>
<dbReference type="Pfam" id="PF20659">
    <property type="entry name" value="MS_C"/>
    <property type="match status" value="1"/>
</dbReference>
<dbReference type="SUPFAM" id="SSF51645">
    <property type="entry name" value="Malate synthase G"/>
    <property type="match status" value="1"/>
</dbReference>
<comment type="subunit">
    <text evidence="11">Monomer.</text>
</comment>
<dbReference type="UniPathway" id="UPA00703">
    <property type="reaction ID" value="UER00720"/>
</dbReference>
<accession>A0A3D9F2M1</accession>
<dbReference type="GO" id="GO:0000287">
    <property type="term" value="F:magnesium ion binding"/>
    <property type="evidence" value="ECO:0007669"/>
    <property type="project" value="TreeGrafter"/>
</dbReference>
<dbReference type="Pfam" id="PF01274">
    <property type="entry name" value="MS_TIM-barrel"/>
    <property type="match status" value="1"/>
</dbReference>
<evidence type="ECO:0000256" key="13">
    <source>
        <dbReference type="PIRSR" id="PIRSR601465-50"/>
    </source>
</evidence>
<dbReference type="NCBIfam" id="TIGR01345">
    <property type="entry name" value="malate_syn_G"/>
    <property type="match status" value="1"/>
</dbReference>
<comment type="function">
    <text evidence="10 11">Involved in the glycolate utilization. Catalyzes the condensation and subsequent hydrolysis of acetyl-coenzyme A (acetyl-CoA) and glyoxylate to form malate and CoA.</text>
</comment>
<feature type="domain" description="Malate synthase G alpha-beta insertion" evidence="17">
    <location>
        <begin position="160"/>
        <end position="234"/>
    </location>
</feature>
<evidence type="ECO:0000256" key="6">
    <source>
        <dbReference type="ARBA" id="ARBA00022723"/>
    </source>
</evidence>
<dbReference type="AlphaFoldDB" id="A0A3D9F2M1"/>
<keyword evidence="4 11" id="KW-0816">Tricarboxylic acid cycle</keyword>
<dbReference type="Pfam" id="PF20656">
    <property type="entry name" value="MS_N"/>
    <property type="match status" value="1"/>
</dbReference>
<protein>
    <recommendedName>
        <fullName evidence="11 12">Malate synthase G</fullName>
        <ecNumber evidence="11 12">2.3.3.9</ecNumber>
    </recommendedName>
</protein>
<evidence type="ECO:0000256" key="3">
    <source>
        <dbReference type="ARBA" id="ARBA00022490"/>
    </source>
</evidence>
<gene>
    <name evidence="11" type="primary">glcB</name>
    <name evidence="19" type="ORF">DFO60_0026</name>
</gene>
<dbReference type="HAMAP" id="MF_00641">
    <property type="entry name" value="Malate_synth_G"/>
    <property type="match status" value="1"/>
</dbReference>
<feature type="binding site" evidence="11">
    <location>
        <position position="118"/>
    </location>
    <ligand>
        <name>acetyl-CoA</name>
        <dbReference type="ChEBI" id="CHEBI:57288"/>
    </ligand>
</feature>
<dbReference type="InterPro" id="IPR048356">
    <property type="entry name" value="MS_N"/>
</dbReference>
<feature type="binding site" evidence="11">
    <location>
        <position position="537"/>
    </location>
    <ligand>
        <name>acetyl-CoA</name>
        <dbReference type="ChEBI" id="CHEBI:57288"/>
    </ligand>
</feature>
<dbReference type="InterPro" id="IPR048355">
    <property type="entry name" value="MS_C"/>
</dbReference>
<dbReference type="Proteomes" id="UP000256988">
    <property type="component" value="Unassembled WGS sequence"/>
</dbReference>
<dbReference type="Gene3D" id="1.20.1220.12">
    <property type="entry name" value="Malate synthase, domain III"/>
    <property type="match status" value="1"/>
</dbReference>
<comment type="pathway">
    <text evidence="11 14">Carbohydrate metabolism; glyoxylate cycle; (S)-malate from isocitrate: step 2/2.</text>
</comment>
<keyword evidence="3 11" id="KW-0963">Cytoplasm</keyword>
<comment type="catalytic activity">
    <reaction evidence="9 11 14">
        <text>glyoxylate + acetyl-CoA + H2O = (S)-malate + CoA + H(+)</text>
        <dbReference type="Rhea" id="RHEA:18181"/>
        <dbReference type="ChEBI" id="CHEBI:15377"/>
        <dbReference type="ChEBI" id="CHEBI:15378"/>
        <dbReference type="ChEBI" id="CHEBI:15589"/>
        <dbReference type="ChEBI" id="CHEBI:36655"/>
        <dbReference type="ChEBI" id="CHEBI:57287"/>
        <dbReference type="ChEBI" id="CHEBI:57288"/>
        <dbReference type="EC" id="2.3.3.9"/>
    </reaction>
</comment>
<comment type="caution">
    <text evidence="11">Lacks conserved residue(s) required for the propagation of feature annotation.</text>
</comment>
<dbReference type="GO" id="GO:0004474">
    <property type="term" value="F:malate synthase activity"/>
    <property type="evidence" value="ECO:0007669"/>
    <property type="project" value="UniProtKB-UniRule"/>
</dbReference>
<dbReference type="EMBL" id="QRDL01000001">
    <property type="protein sequence ID" value="RED09381.1"/>
    <property type="molecule type" value="Genomic_DNA"/>
</dbReference>
<dbReference type="InterPro" id="IPR048357">
    <property type="entry name" value="MSG_insertion"/>
</dbReference>
<evidence type="ECO:0000256" key="12">
    <source>
        <dbReference type="NCBIfam" id="TIGR01345"/>
    </source>
</evidence>
<dbReference type="InterPro" id="IPR011076">
    <property type="entry name" value="Malate_synth_sf"/>
</dbReference>
<evidence type="ECO:0000259" key="18">
    <source>
        <dbReference type="Pfam" id="PF20659"/>
    </source>
</evidence>
<keyword evidence="6 11" id="KW-0479">Metal-binding</keyword>
<feature type="binding site" evidence="11">
    <location>
        <position position="428"/>
    </location>
    <ligand>
        <name>Mg(2+)</name>
        <dbReference type="ChEBI" id="CHEBI:18420"/>
    </ligand>
</feature>
<comment type="similarity">
    <text evidence="11 14">Belongs to the malate synthase family. GlcB subfamily.</text>
</comment>
<evidence type="ECO:0000256" key="7">
    <source>
        <dbReference type="ARBA" id="ARBA00022842"/>
    </source>
</evidence>
<feature type="domain" description="Malate synthase C-terminal" evidence="18">
    <location>
        <begin position="592"/>
        <end position="685"/>
    </location>
</feature>
<dbReference type="GO" id="GO:0006099">
    <property type="term" value="P:tricarboxylic acid cycle"/>
    <property type="evidence" value="ECO:0007669"/>
    <property type="project" value="UniProtKB-KW"/>
</dbReference>
<feature type="binding site" evidence="11">
    <location>
        <position position="428"/>
    </location>
    <ligand>
        <name>glyoxylate</name>
        <dbReference type="ChEBI" id="CHEBI:36655"/>
    </ligand>
</feature>
<evidence type="ECO:0000259" key="16">
    <source>
        <dbReference type="Pfam" id="PF20656"/>
    </source>
</evidence>
<evidence type="ECO:0000259" key="17">
    <source>
        <dbReference type="Pfam" id="PF20658"/>
    </source>
</evidence>
<dbReference type="GO" id="GO:0006097">
    <property type="term" value="P:glyoxylate cycle"/>
    <property type="evidence" value="ECO:0007669"/>
    <property type="project" value="UniProtKB-UniRule"/>
</dbReference>
<dbReference type="GO" id="GO:0009436">
    <property type="term" value="P:glyoxylate catabolic process"/>
    <property type="evidence" value="ECO:0007669"/>
    <property type="project" value="TreeGrafter"/>
</dbReference>
<comment type="cofactor">
    <cofactor evidence="1 11">
        <name>Mg(2+)</name>
        <dbReference type="ChEBI" id="CHEBI:18420"/>
    </cofactor>
</comment>
<dbReference type="Gene3D" id="3.20.20.360">
    <property type="entry name" value="Malate synthase, domain 3"/>
    <property type="match status" value="2"/>
</dbReference>
<feature type="domain" description="Malate synthase N-terminal" evidence="16">
    <location>
        <begin position="17"/>
        <end position="77"/>
    </location>
</feature>
<evidence type="ECO:0000256" key="2">
    <source>
        <dbReference type="ARBA" id="ARBA00022435"/>
    </source>
</evidence>
<dbReference type="InterPro" id="IPR044856">
    <property type="entry name" value="Malate_synth_C_sf"/>
</dbReference>
<keyword evidence="5 11" id="KW-0808">Transferase</keyword>
<evidence type="ECO:0000256" key="8">
    <source>
        <dbReference type="ARBA" id="ARBA00023097"/>
    </source>
</evidence>
<feature type="binding site" evidence="11">
    <location>
        <position position="275"/>
    </location>
    <ligand>
        <name>acetyl-CoA</name>
        <dbReference type="ChEBI" id="CHEBI:57288"/>
    </ligand>
</feature>
<organism evidence="19 20">
    <name type="scientific">Ectopseudomonas oleovorans</name>
    <name type="common">Pseudomonas oleovorans</name>
    <dbReference type="NCBI Taxonomy" id="301"/>
    <lineage>
        <taxon>Bacteria</taxon>
        <taxon>Pseudomonadati</taxon>
        <taxon>Pseudomonadota</taxon>
        <taxon>Gammaproteobacteria</taxon>
        <taxon>Pseudomonadales</taxon>
        <taxon>Pseudomonadaceae</taxon>
        <taxon>Ectopseudomonas</taxon>
    </lineage>
</organism>
<keyword evidence="7 11" id="KW-0460">Magnesium</keyword>
<feature type="binding site" evidence="11">
    <location>
        <begin position="453"/>
        <end position="456"/>
    </location>
    <ligand>
        <name>glyoxylate</name>
        <dbReference type="ChEBI" id="CHEBI:36655"/>
    </ligand>
</feature>
<feature type="binding site" evidence="11">
    <location>
        <begin position="125"/>
        <end position="126"/>
    </location>
    <ligand>
        <name>acetyl-CoA</name>
        <dbReference type="ChEBI" id="CHEBI:57288"/>
    </ligand>
</feature>
<evidence type="ECO:0000256" key="10">
    <source>
        <dbReference type="ARBA" id="ARBA00054368"/>
    </source>
</evidence>
<feature type="binding site" evidence="11">
    <location>
        <position position="456"/>
    </location>
    <ligand>
        <name>Mg(2+)</name>
        <dbReference type="ChEBI" id="CHEBI:18420"/>
    </ligand>
</feature>
<keyword evidence="8 11" id="KW-0558">Oxidation</keyword>
<feature type="modified residue" description="Cysteine sulfenic acid (-SOH)" evidence="11">
    <location>
        <position position="618"/>
    </location>
</feature>
<feature type="domain" description="Malate synthase TIM barrel" evidence="15">
    <location>
        <begin position="336"/>
        <end position="566"/>
    </location>
</feature>
<feature type="active site" description="Proton donor" evidence="11 13">
    <location>
        <position position="632"/>
    </location>
</feature>
<dbReference type="EC" id="2.3.3.9" evidence="11 12"/>
<dbReference type="NCBIfam" id="NF002825">
    <property type="entry name" value="PRK02999.1"/>
    <property type="match status" value="1"/>
</dbReference>
<dbReference type="InterPro" id="IPR006253">
    <property type="entry name" value="Malate_synthG"/>
</dbReference>
<feature type="binding site" evidence="11">
    <location>
        <position position="339"/>
    </location>
    <ligand>
        <name>glyoxylate</name>
        <dbReference type="ChEBI" id="CHEBI:36655"/>
    </ligand>
</feature>
<dbReference type="RefSeq" id="WP_115945116.1">
    <property type="nucleotide sequence ID" value="NZ_QRDL01000001.1"/>
</dbReference>
<evidence type="ECO:0000313" key="19">
    <source>
        <dbReference type="EMBL" id="RED09381.1"/>
    </source>
</evidence>
<evidence type="ECO:0000256" key="11">
    <source>
        <dbReference type="HAMAP-Rule" id="MF_00641"/>
    </source>
</evidence>
<dbReference type="Pfam" id="PF20658">
    <property type="entry name" value="MSG_insertion"/>
    <property type="match status" value="1"/>
</dbReference>
<name>A0A3D9F2M1_ECTOL</name>
<dbReference type="FunFam" id="3.20.20.360:FF:000002">
    <property type="entry name" value="Malate synthase G"/>
    <property type="match status" value="1"/>
</dbReference>
<evidence type="ECO:0000256" key="4">
    <source>
        <dbReference type="ARBA" id="ARBA00022532"/>
    </source>
</evidence>